<dbReference type="EMBL" id="CAFAAV010000396">
    <property type="protein sequence ID" value="CAB4836299.1"/>
    <property type="molecule type" value="Genomic_DNA"/>
</dbReference>
<protein>
    <submittedName>
        <fullName evidence="2">Unannotated protein</fullName>
    </submittedName>
</protein>
<proteinExistence type="predicted"/>
<evidence type="ECO:0000256" key="1">
    <source>
        <dbReference type="SAM" id="MobiDB-lite"/>
    </source>
</evidence>
<reference evidence="2" key="1">
    <citation type="submission" date="2020-05" db="EMBL/GenBank/DDBJ databases">
        <authorList>
            <person name="Chiriac C."/>
            <person name="Salcher M."/>
            <person name="Ghai R."/>
            <person name="Kavagutti S V."/>
        </authorList>
    </citation>
    <scope>NUCLEOTIDE SEQUENCE</scope>
</reference>
<accession>A0A6J7AWY6</accession>
<feature type="region of interest" description="Disordered" evidence="1">
    <location>
        <begin position="62"/>
        <end position="85"/>
    </location>
</feature>
<name>A0A6J7AWY6_9ZZZZ</name>
<sequence length="304" mass="32329">MLVLLCGRLLFTLEATLAGKQFVEVDGVRIEVGALDTGEPGDTVDADATRTAHTGAINHDRVQRHHRGHTGGTSGLGARAHHHHRPDGHYQIGAPGGVGAVDHLGQRIGDQTLAAGTAVVGAHDHLVGPLGKVVLPEREVDRAEADDRRRAVPGLLECPQLRVDRCDAEAAADEHDVADMVDVGGHAEWTDDVGELVTLVILVAHLGGRAAQCLHHERDRAGCGVVVGDRQRNSLGTLVESHHDELSRFGRPSNVAGLHVPQECGGGQFLATDNAIHLNRRVGAHHWCSERTLVTTPLPRGGRS</sequence>
<gene>
    <name evidence="2" type="ORF">UFOPK3099_03107</name>
</gene>
<dbReference type="AlphaFoldDB" id="A0A6J7AWY6"/>
<evidence type="ECO:0000313" key="2">
    <source>
        <dbReference type="EMBL" id="CAB4836299.1"/>
    </source>
</evidence>
<organism evidence="2">
    <name type="scientific">freshwater metagenome</name>
    <dbReference type="NCBI Taxonomy" id="449393"/>
    <lineage>
        <taxon>unclassified sequences</taxon>
        <taxon>metagenomes</taxon>
        <taxon>ecological metagenomes</taxon>
    </lineage>
</organism>